<dbReference type="AlphaFoldDB" id="A0A0B6ZA96"/>
<evidence type="ECO:0000313" key="1">
    <source>
        <dbReference type="EMBL" id="CEK64635.1"/>
    </source>
</evidence>
<dbReference type="EMBL" id="HACG01017770">
    <property type="protein sequence ID" value="CEK64635.1"/>
    <property type="molecule type" value="Transcribed_RNA"/>
</dbReference>
<accession>A0A0B6ZA96</accession>
<reference evidence="1" key="1">
    <citation type="submission" date="2014-12" db="EMBL/GenBank/DDBJ databases">
        <title>Insight into the proteome of Arion vulgaris.</title>
        <authorList>
            <person name="Aradska J."/>
            <person name="Bulat T."/>
            <person name="Smidak R."/>
            <person name="Sarate P."/>
            <person name="Gangsoo J."/>
            <person name="Sialana F."/>
            <person name="Bilban M."/>
            <person name="Lubec G."/>
        </authorList>
    </citation>
    <scope>NUCLEOTIDE SEQUENCE</scope>
    <source>
        <tissue evidence="1">Skin</tissue>
    </source>
</reference>
<name>A0A0B6ZA96_9EUPU</name>
<gene>
    <name evidence="1" type="primary">ORF52382</name>
</gene>
<protein>
    <submittedName>
        <fullName evidence="1">Uncharacterized protein</fullName>
    </submittedName>
</protein>
<proteinExistence type="predicted"/>
<organism evidence="1">
    <name type="scientific">Arion vulgaris</name>
    <dbReference type="NCBI Taxonomy" id="1028688"/>
    <lineage>
        <taxon>Eukaryota</taxon>
        <taxon>Metazoa</taxon>
        <taxon>Spiralia</taxon>
        <taxon>Lophotrochozoa</taxon>
        <taxon>Mollusca</taxon>
        <taxon>Gastropoda</taxon>
        <taxon>Heterobranchia</taxon>
        <taxon>Euthyneura</taxon>
        <taxon>Panpulmonata</taxon>
        <taxon>Eupulmonata</taxon>
        <taxon>Stylommatophora</taxon>
        <taxon>Helicina</taxon>
        <taxon>Arionoidea</taxon>
        <taxon>Arionidae</taxon>
        <taxon>Arion</taxon>
    </lineage>
</organism>
<sequence>MLFKTLTEYKFNKSWMTVSIFQQWLHKMDSKLLSRRSKQVLSISTFHRLESNFIVIYASKHNRHVATI</sequence>